<accession>A0ABQ5S5I3</accession>
<dbReference type="PROSITE" id="PS50011">
    <property type="entry name" value="PROTEIN_KINASE_DOM"/>
    <property type="match status" value="1"/>
</dbReference>
<protein>
    <recommendedName>
        <fullName evidence="4">Protein kinase domain-containing protein</fullName>
    </recommendedName>
</protein>
<reference evidence="5 6" key="1">
    <citation type="journal article" date="2023" name="IScience">
        <title>Expanded male sex-determining region conserved during the evolution of homothallism in the green alga Volvox.</title>
        <authorList>
            <person name="Yamamoto K."/>
            <person name="Matsuzaki R."/>
            <person name="Mahakham W."/>
            <person name="Heman W."/>
            <person name="Sekimoto H."/>
            <person name="Kawachi M."/>
            <person name="Minakuchi Y."/>
            <person name="Toyoda A."/>
            <person name="Nozaki H."/>
        </authorList>
    </citation>
    <scope>NUCLEOTIDE SEQUENCE [LARGE SCALE GENOMIC DNA]</scope>
    <source>
        <strain evidence="5 6">NIES-4468</strain>
    </source>
</reference>
<dbReference type="Gene3D" id="1.10.510.10">
    <property type="entry name" value="Transferase(Phosphotransferase) domain 1"/>
    <property type="match status" value="1"/>
</dbReference>
<dbReference type="PROSITE" id="PS00108">
    <property type="entry name" value="PROTEIN_KINASE_ST"/>
    <property type="match status" value="1"/>
</dbReference>
<sequence>MDPQQYTVARLLGSGSSASVLLCATEEASSEIGSGQQVEESHKIGTDSGDGSASGSGYGSKRLVAVKRYHDLYKGDLIRISALMQYRFKTQGIRLLHREASILYVAHTHPNVVGLVEAFVSDGGRPHLVTQYVPRCLASELRALGPGGLSCDEVKLMAWQLASAIKHLHCKKIVHRDIKPANLLLEESGLLKLCDFGSASFLNPSLGPQDSEPLPMEKVSRWYLAPELLTGTCCGCPADVWSFGCTVAELASGRPLLPGSSDVDQLLRVMRFCCLPPYDPYSYLQCSLSVTKGPARVSPQLLSLLEACLRLEPRDRPTADQILSHAYFSDVQDLLAGTDIVGRDS</sequence>
<gene>
    <name evidence="5" type="ORF">VaNZ11_008307</name>
</gene>
<dbReference type="InterPro" id="IPR050117">
    <property type="entry name" value="MAPK"/>
</dbReference>
<keyword evidence="6" id="KW-1185">Reference proteome</keyword>
<comment type="caution">
    <text evidence="5">The sequence shown here is derived from an EMBL/GenBank/DDBJ whole genome shotgun (WGS) entry which is preliminary data.</text>
</comment>
<dbReference type="PANTHER" id="PTHR24055">
    <property type="entry name" value="MITOGEN-ACTIVATED PROTEIN KINASE"/>
    <property type="match status" value="1"/>
</dbReference>
<evidence type="ECO:0000256" key="2">
    <source>
        <dbReference type="ARBA" id="ARBA00022840"/>
    </source>
</evidence>
<dbReference type="Proteomes" id="UP001165090">
    <property type="component" value="Unassembled WGS sequence"/>
</dbReference>
<evidence type="ECO:0000256" key="3">
    <source>
        <dbReference type="SAM" id="MobiDB-lite"/>
    </source>
</evidence>
<evidence type="ECO:0000313" key="5">
    <source>
        <dbReference type="EMBL" id="GLI64914.1"/>
    </source>
</evidence>
<dbReference type="SUPFAM" id="SSF56112">
    <property type="entry name" value="Protein kinase-like (PK-like)"/>
    <property type="match status" value="1"/>
</dbReference>
<dbReference type="InterPro" id="IPR011009">
    <property type="entry name" value="Kinase-like_dom_sf"/>
</dbReference>
<evidence type="ECO:0000256" key="1">
    <source>
        <dbReference type="ARBA" id="ARBA00022741"/>
    </source>
</evidence>
<dbReference type="InterPro" id="IPR000719">
    <property type="entry name" value="Prot_kinase_dom"/>
</dbReference>
<evidence type="ECO:0000259" key="4">
    <source>
        <dbReference type="PROSITE" id="PS50011"/>
    </source>
</evidence>
<keyword evidence="2" id="KW-0067">ATP-binding</keyword>
<dbReference type="Pfam" id="PF00069">
    <property type="entry name" value="Pkinase"/>
    <property type="match status" value="1"/>
</dbReference>
<dbReference type="SMART" id="SM00220">
    <property type="entry name" value="S_TKc"/>
    <property type="match status" value="1"/>
</dbReference>
<dbReference type="InterPro" id="IPR008271">
    <property type="entry name" value="Ser/Thr_kinase_AS"/>
</dbReference>
<organism evidence="5 6">
    <name type="scientific">Volvox africanus</name>
    <dbReference type="NCBI Taxonomy" id="51714"/>
    <lineage>
        <taxon>Eukaryota</taxon>
        <taxon>Viridiplantae</taxon>
        <taxon>Chlorophyta</taxon>
        <taxon>core chlorophytes</taxon>
        <taxon>Chlorophyceae</taxon>
        <taxon>CS clade</taxon>
        <taxon>Chlamydomonadales</taxon>
        <taxon>Volvocaceae</taxon>
        <taxon>Volvox</taxon>
    </lineage>
</organism>
<name>A0ABQ5S5I3_9CHLO</name>
<feature type="region of interest" description="Disordered" evidence="3">
    <location>
        <begin position="31"/>
        <end position="56"/>
    </location>
</feature>
<proteinExistence type="predicted"/>
<keyword evidence="1" id="KW-0547">Nucleotide-binding</keyword>
<feature type="domain" description="Protein kinase" evidence="4">
    <location>
        <begin position="6"/>
        <end position="328"/>
    </location>
</feature>
<dbReference type="EMBL" id="BSDZ01000021">
    <property type="protein sequence ID" value="GLI64914.1"/>
    <property type="molecule type" value="Genomic_DNA"/>
</dbReference>
<evidence type="ECO:0000313" key="6">
    <source>
        <dbReference type="Proteomes" id="UP001165090"/>
    </source>
</evidence>
<dbReference type="Gene3D" id="3.30.200.20">
    <property type="entry name" value="Phosphorylase Kinase, domain 1"/>
    <property type="match status" value="1"/>
</dbReference>